<dbReference type="Pfam" id="PF00581">
    <property type="entry name" value="Rhodanese"/>
    <property type="match status" value="1"/>
</dbReference>
<dbReference type="Gene3D" id="3.40.250.10">
    <property type="entry name" value="Rhodanese-like domain"/>
    <property type="match status" value="1"/>
</dbReference>
<dbReference type="InterPro" id="IPR036873">
    <property type="entry name" value="Rhodanese-like_dom_sf"/>
</dbReference>
<proteinExistence type="predicted"/>
<reference evidence="3" key="1">
    <citation type="submission" date="2017-02" db="EMBL/GenBank/DDBJ databases">
        <title>Complete genome sequence of Cupriavidus necator strain NH9, a 3-chlorobenzoate degrader.</title>
        <authorList>
            <person name="Moriuchi R."/>
            <person name="Dohra H."/>
            <person name="Ogawa N."/>
        </authorList>
    </citation>
    <scope>NUCLEOTIDE SEQUENCE [LARGE SCALE GENOMIC DNA]</scope>
    <source>
        <strain evidence="3">NH9</strain>
    </source>
</reference>
<evidence type="ECO:0000259" key="1">
    <source>
        <dbReference type="PROSITE" id="PS50206"/>
    </source>
</evidence>
<dbReference type="NCBIfam" id="NF033833">
    <property type="entry name" value="rhodan_ChrE"/>
    <property type="match status" value="1"/>
</dbReference>
<evidence type="ECO:0000313" key="3">
    <source>
        <dbReference type="Proteomes" id="UP000189627"/>
    </source>
</evidence>
<dbReference type="EMBL" id="CP017758">
    <property type="protein sequence ID" value="AQV97833.1"/>
    <property type="molecule type" value="Genomic_DNA"/>
</dbReference>
<sequence>MPKPISPRELAETMQGPVAVQLIDVRRPEAFKGSAEILIGAFWHDPADIESWITAIDASRPVVVYCVRGHQVSQDCATRLEEAGHSVTYLEGGIEQWVADRHPTASKPSRSE</sequence>
<dbReference type="SUPFAM" id="SSF52821">
    <property type="entry name" value="Rhodanese/Cell cycle control phosphatase"/>
    <property type="match status" value="1"/>
</dbReference>
<protein>
    <submittedName>
        <fullName evidence="2">Sulfurtransferase</fullName>
    </submittedName>
</protein>
<evidence type="ECO:0000313" key="2">
    <source>
        <dbReference type="EMBL" id="AQV97833.1"/>
    </source>
</evidence>
<name>A0A1U9UYW5_CUPNE</name>
<accession>A0A1U9UYW5</accession>
<dbReference type="AlphaFoldDB" id="A0A1U9UYW5"/>
<dbReference type="RefSeq" id="WP_078200167.1">
    <property type="nucleotide sequence ID" value="NZ_CP017758.1"/>
</dbReference>
<organism evidence="2 3">
    <name type="scientific">Cupriavidus necator</name>
    <name type="common">Alcaligenes eutrophus</name>
    <name type="synonym">Ralstonia eutropha</name>
    <dbReference type="NCBI Taxonomy" id="106590"/>
    <lineage>
        <taxon>Bacteria</taxon>
        <taxon>Pseudomonadati</taxon>
        <taxon>Pseudomonadota</taxon>
        <taxon>Betaproteobacteria</taxon>
        <taxon>Burkholderiales</taxon>
        <taxon>Burkholderiaceae</taxon>
        <taxon>Cupriavidus</taxon>
    </lineage>
</organism>
<dbReference type="SMART" id="SM00450">
    <property type="entry name" value="RHOD"/>
    <property type="match status" value="1"/>
</dbReference>
<dbReference type="GO" id="GO:0016740">
    <property type="term" value="F:transferase activity"/>
    <property type="evidence" value="ECO:0007669"/>
    <property type="project" value="UniProtKB-KW"/>
</dbReference>
<keyword evidence="2" id="KW-0808">Transferase</keyword>
<gene>
    <name evidence="2" type="ORF">BJN34_28615</name>
</gene>
<feature type="domain" description="Rhodanese" evidence="1">
    <location>
        <begin position="16"/>
        <end position="106"/>
    </location>
</feature>
<dbReference type="KEGG" id="cuh:BJN34_28615"/>
<dbReference type="PROSITE" id="PS50206">
    <property type="entry name" value="RHODANESE_3"/>
    <property type="match status" value="1"/>
</dbReference>
<dbReference type="OrthoDB" id="9811849at2"/>
<dbReference type="InterPro" id="IPR001763">
    <property type="entry name" value="Rhodanese-like_dom"/>
</dbReference>
<dbReference type="Proteomes" id="UP000189627">
    <property type="component" value="Chromosome 2"/>
</dbReference>